<evidence type="ECO:0000313" key="2">
    <source>
        <dbReference type="EMBL" id="KAK4540678.1"/>
    </source>
</evidence>
<dbReference type="Proteomes" id="UP001324427">
    <property type="component" value="Unassembled WGS sequence"/>
</dbReference>
<dbReference type="EMBL" id="JAVFHQ010000063">
    <property type="protein sequence ID" value="KAK4540678.1"/>
    <property type="molecule type" value="Genomic_DNA"/>
</dbReference>
<feature type="compositionally biased region" description="Basic and acidic residues" evidence="1">
    <location>
        <begin position="10"/>
        <end position="34"/>
    </location>
</feature>
<gene>
    <name evidence="2" type="ORF">LTR36_009009</name>
</gene>
<feature type="region of interest" description="Disordered" evidence="1">
    <location>
        <begin position="1"/>
        <end position="105"/>
    </location>
</feature>
<proteinExistence type="predicted"/>
<accession>A0AAV9J7D8</accession>
<dbReference type="AlphaFoldDB" id="A0AAV9J7D8"/>
<feature type="compositionally biased region" description="Polar residues" evidence="1">
    <location>
        <begin position="51"/>
        <end position="65"/>
    </location>
</feature>
<reference evidence="2 3" key="1">
    <citation type="submission" date="2021-11" db="EMBL/GenBank/DDBJ databases">
        <title>Black yeast isolated from Biological Soil Crust.</title>
        <authorList>
            <person name="Kurbessoian T."/>
        </authorList>
    </citation>
    <scope>NUCLEOTIDE SEQUENCE [LARGE SCALE GENOMIC DNA]</scope>
    <source>
        <strain evidence="2 3">CCFEE 5522</strain>
    </source>
</reference>
<sequence length="238" mass="25299">MAAVITELQAAKDLHHDSTWPLHDNARDQRHPQGEDTDITEILNQYAPEPASTSPPGDRTTSQYSYKPKKRRRPDHAPNGTVGSNADDLEHGADESGGSSSTGDAFPLSVSLPAAGVPGTTAPGDISHVPFMQMLQNINTPGLLTNGADATSVQSVDSVLQGWAVHDTAIGVDDMSSMTTANPTGNASLAAPDAPWDASMASLLELVDWDASLESCWGFYENEQNQPLGGWVEDETMF</sequence>
<evidence type="ECO:0000313" key="3">
    <source>
        <dbReference type="Proteomes" id="UP001324427"/>
    </source>
</evidence>
<evidence type="ECO:0000256" key="1">
    <source>
        <dbReference type="SAM" id="MobiDB-lite"/>
    </source>
</evidence>
<comment type="caution">
    <text evidence="2">The sequence shown here is derived from an EMBL/GenBank/DDBJ whole genome shotgun (WGS) entry which is preliminary data.</text>
</comment>
<keyword evidence="3" id="KW-1185">Reference proteome</keyword>
<protein>
    <submittedName>
        <fullName evidence="2">Uncharacterized protein</fullName>
    </submittedName>
</protein>
<name>A0AAV9J7D8_9PEZI</name>
<organism evidence="2 3">
    <name type="scientific">Oleoguttula mirabilis</name>
    <dbReference type="NCBI Taxonomy" id="1507867"/>
    <lineage>
        <taxon>Eukaryota</taxon>
        <taxon>Fungi</taxon>
        <taxon>Dikarya</taxon>
        <taxon>Ascomycota</taxon>
        <taxon>Pezizomycotina</taxon>
        <taxon>Dothideomycetes</taxon>
        <taxon>Dothideomycetidae</taxon>
        <taxon>Mycosphaerellales</taxon>
        <taxon>Teratosphaeriaceae</taxon>
        <taxon>Oleoguttula</taxon>
    </lineage>
</organism>